<reference evidence="1 2" key="2">
    <citation type="submission" date="2020-08" db="EMBL/GenBank/DDBJ databases">
        <authorList>
            <person name="Ueki A."/>
            <person name="Tonouchi A."/>
        </authorList>
    </citation>
    <scope>NUCLEOTIDE SEQUENCE [LARGE SCALE GENOMIC DNA]</scope>
    <source>
        <strain evidence="1 2">CTTW</strain>
    </source>
</reference>
<evidence type="ECO:0008006" key="3">
    <source>
        <dbReference type="Google" id="ProtNLM"/>
    </source>
</evidence>
<dbReference type="Pfam" id="PF13483">
    <property type="entry name" value="Lactamase_B_3"/>
    <property type="match status" value="1"/>
</dbReference>
<dbReference type="Proteomes" id="UP000515703">
    <property type="component" value="Chromosome"/>
</dbReference>
<protein>
    <recommendedName>
        <fullName evidence="3">MBL fold metallo-hydrolase</fullName>
    </recommendedName>
</protein>
<evidence type="ECO:0000313" key="2">
    <source>
        <dbReference type="Proteomes" id="UP000515703"/>
    </source>
</evidence>
<accession>A0A7I8DQM2</accession>
<dbReference type="PANTHER" id="PTHR43546:SF3">
    <property type="entry name" value="UPF0173 METAL-DEPENDENT HYDROLASE MJ1163"/>
    <property type="match status" value="1"/>
</dbReference>
<sequence>MAKIYYNGHGSLRLTTAQGTVIYIDPYAGEGYDLPADIILVTHQHGDHNQIQLPVKKQDCRVIQNFDMLKEGIYASISIKDIEIEAVPAYNRNHSKDECVGFLIKTDNLLLYFAGDTSKIPEMESLREKKIDYAFLPCDGIYNMDIEEASQCAAIISARHSVPVHMKPGSLFDRERANRFQAEGRVLMEAGEEIVLK</sequence>
<dbReference type="InterPro" id="IPR050114">
    <property type="entry name" value="UPF0173_UPF0282_UlaG_hydrolase"/>
</dbReference>
<name>A0A7I8DQM2_9FIRM</name>
<dbReference type="AlphaFoldDB" id="A0A7I8DQM2"/>
<evidence type="ECO:0000313" key="1">
    <source>
        <dbReference type="EMBL" id="BCJ99614.1"/>
    </source>
</evidence>
<dbReference type="KEGG" id="acht:bsdcttw_26550"/>
<dbReference type="PANTHER" id="PTHR43546">
    <property type="entry name" value="UPF0173 METAL-DEPENDENT HYDROLASE MJ1163-RELATED"/>
    <property type="match status" value="1"/>
</dbReference>
<reference evidence="1 2" key="1">
    <citation type="submission" date="2020-08" db="EMBL/GenBank/DDBJ databases">
        <title>Draft genome sequencing of an Anaerocolumna strain isolated from anoxic soil subjected to BSD treatment.</title>
        <authorList>
            <person name="Uek A."/>
            <person name="Tonouchi A."/>
        </authorList>
    </citation>
    <scope>NUCLEOTIDE SEQUENCE [LARGE SCALE GENOMIC DNA]</scope>
    <source>
        <strain evidence="1 2">CTTW</strain>
    </source>
</reference>
<dbReference type="RefSeq" id="WP_185255365.1">
    <property type="nucleotide sequence ID" value="NZ_AP023368.1"/>
</dbReference>
<proteinExistence type="predicted"/>
<dbReference type="SUPFAM" id="SSF56281">
    <property type="entry name" value="Metallo-hydrolase/oxidoreductase"/>
    <property type="match status" value="1"/>
</dbReference>
<organism evidence="1 2">
    <name type="scientific">Anaerocolumna chitinilytica</name>
    <dbReference type="NCBI Taxonomy" id="1727145"/>
    <lineage>
        <taxon>Bacteria</taxon>
        <taxon>Bacillati</taxon>
        <taxon>Bacillota</taxon>
        <taxon>Clostridia</taxon>
        <taxon>Lachnospirales</taxon>
        <taxon>Lachnospiraceae</taxon>
        <taxon>Anaerocolumna</taxon>
    </lineage>
</organism>
<gene>
    <name evidence="1" type="ORF">bsdcttw_26550</name>
</gene>
<keyword evidence="2" id="KW-1185">Reference proteome</keyword>
<dbReference type="InterPro" id="IPR036866">
    <property type="entry name" value="RibonucZ/Hydroxyglut_hydro"/>
</dbReference>
<dbReference type="EMBL" id="AP023368">
    <property type="protein sequence ID" value="BCJ99614.1"/>
    <property type="molecule type" value="Genomic_DNA"/>
</dbReference>
<dbReference type="Gene3D" id="3.60.15.10">
    <property type="entry name" value="Ribonuclease Z/Hydroxyacylglutathione hydrolase-like"/>
    <property type="match status" value="1"/>
</dbReference>